<comment type="caution">
    <text evidence="1">The sequence shown here is derived from an EMBL/GenBank/DDBJ whole genome shotgun (WGS) entry which is preliminary data.</text>
</comment>
<name>A0A8S2Z129_9BILA</name>
<protein>
    <submittedName>
        <fullName evidence="1">Uncharacterized protein</fullName>
    </submittedName>
</protein>
<gene>
    <name evidence="1" type="ORF">SRO942_LOCUS48483</name>
</gene>
<evidence type="ECO:0000313" key="1">
    <source>
        <dbReference type="EMBL" id="CAF4590803.1"/>
    </source>
</evidence>
<feature type="non-terminal residue" evidence="1">
    <location>
        <position position="238"/>
    </location>
</feature>
<dbReference type="OrthoDB" id="10023668at2759"/>
<accession>A0A8S2Z129</accession>
<dbReference type="AlphaFoldDB" id="A0A8S2Z129"/>
<organism evidence="1 2">
    <name type="scientific">Didymodactylos carnosus</name>
    <dbReference type="NCBI Taxonomy" id="1234261"/>
    <lineage>
        <taxon>Eukaryota</taxon>
        <taxon>Metazoa</taxon>
        <taxon>Spiralia</taxon>
        <taxon>Gnathifera</taxon>
        <taxon>Rotifera</taxon>
        <taxon>Eurotatoria</taxon>
        <taxon>Bdelloidea</taxon>
        <taxon>Philodinida</taxon>
        <taxon>Philodinidae</taxon>
        <taxon>Didymodactylos</taxon>
    </lineage>
</organism>
<feature type="non-terminal residue" evidence="1">
    <location>
        <position position="1"/>
    </location>
</feature>
<reference evidence="1" key="1">
    <citation type="submission" date="2021-02" db="EMBL/GenBank/DDBJ databases">
        <authorList>
            <person name="Nowell W R."/>
        </authorList>
    </citation>
    <scope>NUCLEOTIDE SEQUENCE</scope>
</reference>
<evidence type="ECO:0000313" key="2">
    <source>
        <dbReference type="Proteomes" id="UP000681722"/>
    </source>
</evidence>
<dbReference type="EMBL" id="CAJOBC010125020">
    <property type="protein sequence ID" value="CAF4590803.1"/>
    <property type="molecule type" value="Genomic_DNA"/>
</dbReference>
<sequence>TSDSTTKHPLFTQIDKWETESVNKIKQASSDAGNQLQQLLSENTHETMKAFRRITDDLRSRRTTEDYVEPDLDQWTKELNKIKDEINRPKNIDISEDSSASMKLIRVIASQAHVKYHPTTGEKFGEVFGDIEVKESGRLAVAKSGTHASIYGTSLYSIDVHQISIVVKIDKLWNWIFLGIISSSDKKGKEARSSPFAFGWLGANKRCASVYMNGSKHKGDGGFDGDIIDNDRLELTVN</sequence>
<proteinExistence type="predicted"/>
<dbReference type="Proteomes" id="UP000681722">
    <property type="component" value="Unassembled WGS sequence"/>
</dbReference>